<protein>
    <recommendedName>
        <fullName evidence="8">RING-type domain-containing protein</fullName>
    </recommendedName>
</protein>
<dbReference type="InterPro" id="IPR027370">
    <property type="entry name" value="Znf-RING_euk"/>
</dbReference>
<evidence type="ECO:0000256" key="2">
    <source>
        <dbReference type="ARBA" id="ARBA00022737"/>
    </source>
</evidence>
<evidence type="ECO:0000256" key="3">
    <source>
        <dbReference type="ARBA" id="ARBA00022771"/>
    </source>
</evidence>
<feature type="compositionally biased region" description="Polar residues" evidence="7">
    <location>
        <begin position="141"/>
        <end position="168"/>
    </location>
</feature>
<dbReference type="CDD" id="cd05819">
    <property type="entry name" value="NHL"/>
    <property type="match status" value="1"/>
</dbReference>
<dbReference type="PANTHER" id="PTHR24104">
    <property type="entry name" value="E3 UBIQUITIN-PROTEIN LIGASE NHLRC1-RELATED"/>
    <property type="match status" value="1"/>
</dbReference>
<feature type="repeat" description="NHL" evidence="6">
    <location>
        <begin position="364"/>
        <end position="407"/>
    </location>
</feature>
<gene>
    <name evidence="9" type="ORF">OFUS_LOCUS2820</name>
</gene>
<dbReference type="SUPFAM" id="SSF101898">
    <property type="entry name" value="NHL repeat"/>
    <property type="match status" value="1"/>
</dbReference>
<dbReference type="GO" id="GO:0000209">
    <property type="term" value="P:protein polyubiquitination"/>
    <property type="evidence" value="ECO:0007669"/>
    <property type="project" value="TreeGrafter"/>
</dbReference>
<dbReference type="Pfam" id="PF13445">
    <property type="entry name" value="zf-RING_UBOX"/>
    <property type="match status" value="1"/>
</dbReference>
<keyword evidence="1" id="KW-0479">Metal-binding</keyword>
<dbReference type="InterPro" id="IPR001841">
    <property type="entry name" value="Znf_RING"/>
</dbReference>
<keyword evidence="4" id="KW-0862">Zinc</keyword>
<keyword evidence="3 5" id="KW-0863">Zinc-finger</keyword>
<evidence type="ECO:0000313" key="9">
    <source>
        <dbReference type="EMBL" id="CAH1775524.1"/>
    </source>
</evidence>
<dbReference type="PANTHER" id="PTHR24104:SF47">
    <property type="entry name" value="E3 UBIQUITIN-PROTEIN LIGASE NHLRC1"/>
    <property type="match status" value="1"/>
</dbReference>
<evidence type="ECO:0000256" key="7">
    <source>
        <dbReference type="SAM" id="MobiDB-lite"/>
    </source>
</evidence>
<dbReference type="InterPro" id="IPR013083">
    <property type="entry name" value="Znf_RING/FYVE/PHD"/>
</dbReference>
<dbReference type="Pfam" id="PF01436">
    <property type="entry name" value="NHL"/>
    <property type="match status" value="1"/>
</dbReference>
<reference evidence="9" key="1">
    <citation type="submission" date="2022-03" db="EMBL/GenBank/DDBJ databases">
        <authorList>
            <person name="Martin C."/>
        </authorList>
    </citation>
    <scope>NUCLEOTIDE SEQUENCE</scope>
</reference>
<evidence type="ECO:0000256" key="6">
    <source>
        <dbReference type="PROSITE-ProRule" id="PRU00504"/>
    </source>
</evidence>
<dbReference type="Gene3D" id="2.120.10.30">
    <property type="entry name" value="TolB, C-terminal domain"/>
    <property type="match status" value="2"/>
</dbReference>
<evidence type="ECO:0000256" key="5">
    <source>
        <dbReference type="PROSITE-ProRule" id="PRU00175"/>
    </source>
</evidence>
<dbReference type="AlphaFoldDB" id="A0A8S4N3R7"/>
<evidence type="ECO:0000259" key="8">
    <source>
        <dbReference type="PROSITE" id="PS50089"/>
    </source>
</evidence>
<dbReference type="GO" id="GO:0008270">
    <property type="term" value="F:zinc ion binding"/>
    <property type="evidence" value="ECO:0007669"/>
    <property type="project" value="UniProtKB-KW"/>
</dbReference>
<feature type="repeat" description="NHL" evidence="6">
    <location>
        <begin position="560"/>
        <end position="591"/>
    </location>
</feature>
<dbReference type="PROSITE" id="PS51125">
    <property type="entry name" value="NHL"/>
    <property type="match status" value="2"/>
</dbReference>
<dbReference type="GO" id="GO:0043161">
    <property type="term" value="P:proteasome-mediated ubiquitin-dependent protein catabolic process"/>
    <property type="evidence" value="ECO:0007669"/>
    <property type="project" value="TreeGrafter"/>
</dbReference>
<dbReference type="GO" id="GO:0061630">
    <property type="term" value="F:ubiquitin protein ligase activity"/>
    <property type="evidence" value="ECO:0007669"/>
    <property type="project" value="TreeGrafter"/>
</dbReference>
<dbReference type="SMART" id="SM00184">
    <property type="entry name" value="RING"/>
    <property type="match status" value="1"/>
</dbReference>
<dbReference type="SUPFAM" id="SSF57850">
    <property type="entry name" value="RING/U-box"/>
    <property type="match status" value="1"/>
</dbReference>
<dbReference type="InterPro" id="IPR001258">
    <property type="entry name" value="NHL_repeat"/>
</dbReference>
<feature type="compositionally biased region" description="Basic and acidic residues" evidence="7">
    <location>
        <begin position="190"/>
        <end position="204"/>
    </location>
</feature>
<dbReference type="PROSITE" id="PS00518">
    <property type="entry name" value="ZF_RING_1"/>
    <property type="match status" value="1"/>
</dbReference>
<feature type="domain" description="RING-type" evidence="8">
    <location>
        <begin position="18"/>
        <end position="63"/>
    </location>
</feature>
<feature type="region of interest" description="Disordered" evidence="7">
    <location>
        <begin position="141"/>
        <end position="247"/>
    </location>
</feature>
<dbReference type="Proteomes" id="UP000749559">
    <property type="component" value="Unassembled WGS sequence"/>
</dbReference>
<organism evidence="9 10">
    <name type="scientific">Owenia fusiformis</name>
    <name type="common">Polychaete worm</name>
    <dbReference type="NCBI Taxonomy" id="6347"/>
    <lineage>
        <taxon>Eukaryota</taxon>
        <taxon>Metazoa</taxon>
        <taxon>Spiralia</taxon>
        <taxon>Lophotrochozoa</taxon>
        <taxon>Annelida</taxon>
        <taxon>Polychaeta</taxon>
        <taxon>Sedentaria</taxon>
        <taxon>Canalipalpata</taxon>
        <taxon>Sabellida</taxon>
        <taxon>Oweniida</taxon>
        <taxon>Oweniidae</taxon>
        <taxon>Owenia</taxon>
    </lineage>
</organism>
<accession>A0A8S4N3R7</accession>
<evidence type="ECO:0000256" key="1">
    <source>
        <dbReference type="ARBA" id="ARBA00022723"/>
    </source>
</evidence>
<evidence type="ECO:0000313" key="10">
    <source>
        <dbReference type="Proteomes" id="UP000749559"/>
    </source>
</evidence>
<dbReference type="PROSITE" id="PS50089">
    <property type="entry name" value="ZF_RING_2"/>
    <property type="match status" value="1"/>
</dbReference>
<evidence type="ECO:0000256" key="4">
    <source>
        <dbReference type="ARBA" id="ARBA00022833"/>
    </source>
</evidence>
<dbReference type="EMBL" id="CAIIXF020000001">
    <property type="protein sequence ID" value="CAH1775524.1"/>
    <property type="molecule type" value="Genomic_DNA"/>
</dbReference>
<keyword evidence="10" id="KW-1185">Reference proteome</keyword>
<proteinExistence type="predicted"/>
<sequence>MASIAVLKDRINDEHLTCMICLGQFQRPKALPCLHSFCLDCIKGFITSKMVKKGELFGCPVCRKKIKLPNKGVGGFPNNHLIMSLMGTMDDVPETTDDEEDVPSAVHTPQTHLAETPATTLTTAIYTDTSSQPISHTIVRQSETPMGSQTPIPSPGVSGSLSNMQTDQLGELGVEVPTERPSPTPIESDPEPHVHIVLPDDTRNDAQNPNAPEQHVTLDPPQQPAFNPAYRDPSYDPESLRDTHSPPLAYESISPNVPPLPGTPMDTTIPEYARPPLSPDDSIQYAHPMQIPSNYPPTNNHTPIFPIQPTQISIPLPRSSIQARHIIRMDHYLSVSPWFDKWHIPDDSQNDRQPTTHAVIIREQSRFGQFGYGLSDFTRPIGLAVTSGGRVIVGDQYQSRVLVFNRSGLGQGGFQCRGVLAGLAVTQEDNICVTVNRTGGSHLAEVYTIEGHLVTKVGSTFAHETSLGVAIDLNDQIIITTKDAVLYRFTPTGKLAKSWSKKGRFTPSLMDPYFATSSNNDIIISDYDNQAVKIYNKEGEFKSLIGQLGREKGNVSNTSELKQPLGVCTDLHGNFIIADSGNFRVCAYSSDGKFLRDIISDTRYGNGNLVRPYNVALGPNRVLYVLLVGPSFAEIRAYHYEGKGSTTCAVM</sequence>
<name>A0A8S4N3R7_OWEFU</name>
<dbReference type="InterPro" id="IPR017907">
    <property type="entry name" value="Znf_RING_CS"/>
</dbReference>
<dbReference type="InterPro" id="IPR011042">
    <property type="entry name" value="6-blade_b-propeller_TolB-like"/>
</dbReference>
<comment type="caution">
    <text evidence="9">The sequence shown here is derived from an EMBL/GenBank/DDBJ whole genome shotgun (WGS) entry which is preliminary data.</text>
</comment>
<dbReference type="InterPro" id="IPR050952">
    <property type="entry name" value="TRIM-NHL_E3_ligases"/>
</dbReference>
<dbReference type="OrthoDB" id="9987040at2759"/>
<keyword evidence="2" id="KW-0677">Repeat</keyword>
<dbReference type="Gene3D" id="3.30.40.10">
    <property type="entry name" value="Zinc/RING finger domain, C3HC4 (zinc finger)"/>
    <property type="match status" value="1"/>
</dbReference>